<feature type="domain" description="VOC" evidence="1">
    <location>
        <begin position="8"/>
        <end position="125"/>
    </location>
</feature>
<dbReference type="InterPro" id="IPR029068">
    <property type="entry name" value="Glyas_Bleomycin-R_OHBP_Dase"/>
</dbReference>
<protein>
    <submittedName>
        <fullName evidence="2">Extradiol dioxygenase</fullName>
    </submittedName>
</protein>
<gene>
    <name evidence="2" type="ORF">VW23_026230</name>
</gene>
<dbReference type="AlphaFoldDB" id="A0A1E5XKZ1"/>
<organism evidence="2 3">
    <name type="scientific">Devosia insulae DS-56</name>
    <dbReference type="NCBI Taxonomy" id="1116389"/>
    <lineage>
        <taxon>Bacteria</taxon>
        <taxon>Pseudomonadati</taxon>
        <taxon>Pseudomonadota</taxon>
        <taxon>Alphaproteobacteria</taxon>
        <taxon>Hyphomicrobiales</taxon>
        <taxon>Devosiaceae</taxon>
        <taxon>Devosia</taxon>
    </lineage>
</organism>
<evidence type="ECO:0000259" key="1">
    <source>
        <dbReference type="PROSITE" id="PS51819"/>
    </source>
</evidence>
<dbReference type="EMBL" id="LAJE02000292">
    <property type="protein sequence ID" value="OEO29271.1"/>
    <property type="molecule type" value="Genomic_DNA"/>
</dbReference>
<dbReference type="CDD" id="cd07246">
    <property type="entry name" value="VOC_like"/>
    <property type="match status" value="1"/>
</dbReference>
<comment type="caution">
    <text evidence="2">The sequence shown here is derived from an EMBL/GenBank/DDBJ whole genome shotgun (WGS) entry which is preliminary data.</text>
</comment>
<dbReference type="SUPFAM" id="SSF54593">
    <property type="entry name" value="Glyoxalase/Bleomycin resistance protein/Dihydroxybiphenyl dioxygenase"/>
    <property type="match status" value="1"/>
</dbReference>
<dbReference type="OrthoDB" id="9795306at2"/>
<dbReference type="PROSITE" id="PS51819">
    <property type="entry name" value="VOC"/>
    <property type="match status" value="1"/>
</dbReference>
<name>A0A1E5XKZ1_9HYPH</name>
<dbReference type="RefSeq" id="WP_069911423.1">
    <property type="nucleotide sequence ID" value="NZ_LAJE02000292.1"/>
</dbReference>
<keyword evidence="2" id="KW-0560">Oxidoreductase</keyword>
<dbReference type="InterPro" id="IPR037523">
    <property type="entry name" value="VOC_core"/>
</dbReference>
<sequence>MPSTIPEGYTTVTPWIISTDTPQLIDFLIAAFDGTELGRMANEDGSIGHAEIRIGDAIVMAFDAPAGLAAMPAFIRLYVPDARKGFAKALEAGATEVTKPTLLAFGDRVARVRDPLGNIWWLQQRVEEVSEAEMQQRWGDPRWSEPMAYVQHSLAEALKH</sequence>
<dbReference type="PANTHER" id="PTHR34109:SF1">
    <property type="entry name" value="VOC DOMAIN-CONTAINING PROTEIN"/>
    <property type="match status" value="1"/>
</dbReference>
<dbReference type="Gene3D" id="3.30.720.120">
    <property type="match status" value="1"/>
</dbReference>
<keyword evidence="3" id="KW-1185">Reference proteome</keyword>
<dbReference type="PANTHER" id="PTHR34109">
    <property type="entry name" value="BNAUNNG04460D PROTEIN-RELATED"/>
    <property type="match status" value="1"/>
</dbReference>
<keyword evidence="2" id="KW-0223">Dioxygenase</keyword>
<evidence type="ECO:0000313" key="2">
    <source>
        <dbReference type="EMBL" id="OEO29271.1"/>
    </source>
</evidence>
<accession>A0A1E5XKZ1</accession>
<reference evidence="2 3" key="1">
    <citation type="journal article" date="2015" name="Genome Announc.">
        <title>Genome Assemblies of Three Soil-Associated Devosia species: D. insulae, D. limi, and D. soli.</title>
        <authorList>
            <person name="Hassan Y.I."/>
            <person name="Lepp D."/>
            <person name="Zhou T."/>
        </authorList>
    </citation>
    <scope>NUCLEOTIDE SEQUENCE [LARGE SCALE GENOMIC DNA]</scope>
    <source>
        <strain evidence="2 3">DS-56</strain>
    </source>
</reference>
<dbReference type="GO" id="GO:0051213">
    <property type="term" value="F:dioxygenase activity"/>
    <property type="evidence" value="ECO:0007669"/>
    <property type="project" value="UniProtKB-KW"/>
</dbReference>
<dbReference type="InterPro" id="IPR004360">
    <property type="entry name" value="Glyas_Fos-R_dOase_dom"/>
</dbReference>
<dbReference type="Gene3D" id="3.30.720.110">
    <property type="match status" value="1"/>
</dbReference>
<proteinExistence type="predicted"/>
<evidence type="ECO:0000313" key="3">
    <source>
        <dbReference type="Proteomes" id="UP000095463"/>
    </source>
</evidence>
<dbReference type="Proteomes" id="UP000095463">
    <property type="component" value="Unassembled WGS sequence"/>
</dbReference>
<dbReference type="Pfam" id="PF00903">
    <property type="entry name" value="Glyoxalase"/>
    <property type="match status" value="1"/>
</dbReference>